<evidence type="ECO:0000313" key="2">
    <source>
        <dbReference type="EMBL" id="AWK10042.1"/>
    </source>
</evidence>
<reference evidence="2 3" key="1">
    <citation type="submission" date="2018-05" db="EMBL/GenBank/DDBJ databases">
        <title>Complete genome sequence of the Type Strain of Streptomyces spongiicola HNM0071, the producer of staurosporine.</title>
        <authorList>
            <person name="Zhou S."/>
            <person name="Huang X."/>
        </authorList>
    </citation>
    <scope>NUCLEOTIDE SEQUENCE [LARGE SCALE GENOMIC DNA]</scope>
    <source>
        <strain evidence="2 3">HNM0071</strain>
    </source>
</reference>
<feature type="compositionally biased region" description="Basic residues" evidence="1">
    <location>
        <begin position="50"/>
        <end position="60"/>
    </location>
</feature>
<keyword evidence="3" id="KW-1185">Reference proteome</keyword>
<protein>
    <submittedName>
        <fullName evidence="2">Uncharacterized protein</fullName>
    </submittedName>
</protein>
<sequence>MRKPQPSNGEPARGAAPDHHPQPLTTTSGSRSGDPATPPEHAAAGCGHAARLRAAGRHGP</sequence>
<feature type="region of interest" description="Disordered" evidence="1">
    <location>
        <begin position="1"/>
        <end position="60"/>
    </location>
</feature>
<dbReference type="EMBL" id="CP029254">
    <property type="protein sequence ID" value="AWK10042.1"/>
    <property type="molecule type" value="Genomic_DNA"/>
</dbReference>
<proteinExistence type="predicted"/>
<accession>A0ABN5KSJ8</accession>
<name>A0ABN5KSJ8_9ACTN</name>
<gene>
    <name evidence="2" type="ORF">DDQ41_15335</name>
</gene>
<dbReference type="Proteomes" id="UP000245051">
    <property type="component" value="Chromosome"/>
</dbReference>
<evidence type="ECO:0000313" key="3">
    <source>
        <dbReference type="Proteomes" id="UP000245051"/>
    </source>
</evidence>
<evidence type="ECO:0000256" key="1">
    <source>
        <dbReference type="SAM" id="MobiDB-lite"/>
    </source>
</evidence>
<organism evidence="2 3">
    <name type="scientific">Streptomyces spongiicola</name>
    <dbReference type="NCBI Taxonomy" id="1690221"/>
    <lineage>
        <taxon>Bacteria</taxon>
        <taxon>Bacillati</taxon>
        <taxon>Actinomycetota</taxon>
        <taxon>Actinomycetes</taxon>
        <taxon>Kitasatosporales</taxon>
        <taxon>Streptomycetaceae</taxon>
        <taxon>Streptomyces</taxon>
    </lineage>
</organism>